<evidence type="ECO:0000256" key="4">
    <source>
        <dbReference type="ARBA" id="ARBA00022989"/>
    </source>
</evidence>
<keyword evidence="6" id="KW-1003">Cell membrane</keyword>
<evidence type="ECO:0000313" key="8">
    <source>
        <dbReference type="Proteomes" id="UP000245539"/>
    </source>
</evidence>
<dbReference type="InterPro" id="IPR002994">
    <property type="entry name" value="Surf1/Shy1"/>
</dbReference>
<dbReference type="InterPro" id="IPR045214">
    <property type="entry name" value="Surf1/Surf4"/>
</dbReference>
<protein>
    <recommendedName>
        <fullName evidence="6">SURF1-like protein</fullName>
    </recommendedName>
</protein>
<keyword evidence="5 6" id="KW-0472">Membrane</keyword>
<evidence type="ECO:0000256" key="2">
    <source>
        <dbReference type="ARBA" id="ARBA00007165"/>
    </source>
</evidence>
<dbReference type="RefSeq" id="WP_109836943.1">
    <property type="nucleotide sequence ID" value="NZ_QGKM01000013.1"/>
</dbReference>
<feature type="transmembrane region" description="Helical" evidence="6">
    <location>
        <begin position="215"/>
        <end position="233"/>
    </location>
</feature>
<dbReference type="PANTHER" id="PTHR23427">
    <property type="entry name" value="SURFEIT LOCUS PROTEIN"/>
    <property type="match status" value="1"/>
</dbReference>
<feature type="transmembrane region" description="Helical" evidence="6">
    <location>
        <begin position="12"/>
        <end position="31"/>
    </location>
</feature>
<dbReference type="OrthoDB" id="9789940at2"/>
<dbReference type="AlphaFoldDB" id="A0A317CS89"/>
<comment type="similarity">
    <text evidence="2 6">Belongs to the SURF1 family.</text>
</comment>
<evidence type="ECO:0000256" key="6">
    <source>
        <dbReference type="RuleBase" id="RU363076"/>
    </source>
</evidence>
<dbReference type="EMBL" id="QGKM01000013">
    <property type="protein sequence ID" value="PWQ99182.1"/>
    <property type="molecule type" value="Genomic_DNA"/>
</dbReference>
<evidence type="ECO:0000313" key="7">
    <source>
        <dbReference type="EMBL" id="PWQ99182.1"/>
    </source>
</evidence>
<sequence>MQVGQYEFKPTLVPTLAFLVLLPVLISLGLWQLDRAEEKRGIERSVQEAIEKDPLFINTAEASDLVNNVYRPAEMSGRYDSKRQYLWDNKTYQGRSGYQVLTPFRLEGSDMIVMVNRGWIPILGRRDQFADISVSEDLQRVTGVIKNPSNTIQLANRLDQKALKFPHVVQAYEPVVISSELELAVSPILFELAPDEGNGYVRDWQPYYGKIGKHLGYAAQWFIMALIAMFLYIKLNTKRVDSNLKA</sequence>
<comment type="caution">
    <text evidence="7">The sequence shown here is derived from an EMBL/GenBank/DDBJ whole genome shotgun (WGS) entry which is preliminary data.</text>
</comment>
<dbReference type="GO" id="GO:0005886">
    <property type="term" value="C:plasma membrane"/>
    <property type="evidence" value="ECO:0007669"/>
    <property type="project" value="UniProtKB-SubCell"/>
</dbReference>
<dbReference type="Pfam" id="PF02104">
    <property type="entry name" value="SURF1"/>
    <property type="match status" value="1"/>
</dbReference>
<keyword evidence="4 6" id="KW-1133">Transmembrane helix</keyword>
<gene>
    <name evidence="7" type="ORF">DKW60_07065</name>
</gene>
<proteinExistence type="inferred from homology"/>
<comment type="subcellular location">
    <subcellularLocation>
        <location evidence="6">Cell membrane</location>
        <topology evidence="6">Multi-pass membrane protein</topology>
    </subcellularLocation>
    <subcellularLocation>
        <location evidence="1">Membrane</location>
    </subcellularLocation>
</comment>
<accession>A0A317CS89</accession>
<reference evidence="7 8" key="1">
    <citation type="submission" date="2018-05" db="EMBL/GenBank/DDBJ databases">
        <title>Leucothrix arctica sp. nov., isolated from Arctic seawater.</title>
        <authorList>
            <person name="Choi A."/>
            <person name="Baek K."/>
        </authorList>
    </citation>
    <scope>NUCLEOTIDE SEQUENCE [LARGE SCALE GENOMIC DNA]</scope>
    <source>
        <strain evidence="7 8">JCM 18388</strain>
    </source>
</reference>
<keyword evidence="8" id="KW-1185">Reference proteome</keyword>
<evidence type="ECO:0000256" key="1">
    <source>
        <dbReference type="ARBA" id="ARBA00004370"/>
    </source>
</evidence>
<name>A0A317CS89_9GAMM</name>
<keyword evidence="3 6" id="KW-0812">Transmembrane</keyword>
<dbReference type="PROSITE" id="PS50895">
    <property type="entry name" value="SURF1"/>
    <property type="match status" value="1"/>
</dbReference>
<evidence type="ECO:0000256" key="5">
    <source>
        <dbReference type="ARBA" id="ARBA00023136"/>
    </source>
</evidence>
<organism evidence="7 8">
    <name type="scientific">Leucothrix pacifica</name>
    <dbReference type="NCBI Taxonomy" id="1247513"/>
    <lineage>
        <taxon>Bacteria</taxon>
        <taxon>Pseudomonadati</taxon>
        <taxon>Pseudomonadota</taxon>
        <taxon>Gammaproteobacteria</taxon>
        <taxon>Thiotrichales</taxon>
        <taxon>Thiotrichaceae</taxon>
        <taxon>Leucothrix</taxon>
    </lineage>
</organism>
<dbReference type="PANTHER" id="PTHR23427:SF2">
    <property type="entry name" value="SURFEIT LOCUS PROTEIN 1"/>
    <property type="match status" value="1"/>
</dbReference>
<evidence type="ECO:0000256" key="3">
    <source>
        <dbReference type="ARBA" id="ARBA00022692"/>
    </source>
</evidence>
<dbReference type="Proteomes" id="UP000245539">
    <property type="component" value="Unassembled WGS sequence"/>
</dbReference>
<dbReference type="CDD" id="cd06662">
    <property type="entry name" value="SURF1"/>
    <property type="match status" value="1"/>
</dbReference>